<dbReference type="EMBL" id="LAVV01008858">
    <property type="protein sequence ID" value="KNZ51760.1"/>
    <property type="molecule type" value="Genomic_DNA"/>
</dbReference>
<proteinExistence type="predicted"/>
<dbReference type="VEuPathDB" id="FungiDB:VP01_3820g1"/>
<comment type="caution">
    <text evidence="1">The sequence shown here is derived from an EMBL/GenBank/DDBJ whole genome shotgun (WGS) entry which is preliminary data.</text>
</comment>
<protein>
    <submittedName>
        <fullName evidence="1">Uncharacterized protein</fullName>
    </submittedName>
</protein>
<keyword evidence="2" id="KW-1185">Reference proteome</keyword>
<sequence>MKITEVIVSRSESVHLNAVQEILEGFQLSDTTKPEANIFDSQFNEVFNNYTQAVEDPESNERKLGLEKKI</sequence>
<dbReference type="Proteomes" id="UP000037035">
    <property type="component" value="Unassembled WGS sequence"/>
</dbReference>
<organism evidence="1 2">
    <name type="scientific">Puccinia sorghi</name>
    <dbReference type="NCBI Taxonomy" id="27349"/>
    <lineage>
        <taxon>Eukaryota</taxon>
        <taxon>Fungi</taxon>
        <taxon>Dikarya</taxon>
        <taxon>Basidiomycota</taxon>
        <taxon>Pucciniomycotina</taxon>
        <taxon>Pucciniomycetes</taxon>
        <taxon>Pucciniales</taxon>
        <taxon>Pucciniaceae</taxon>
        <taxon>Puccinia</taxon>
    </lineage>
</organism>
<evidence type="ECO:0000313" key="2">
    <source>
        <dbReference type="Proteomes" id="UP000037035"/>
    </source>
</evidence>
<gene>
    <name evidence="1" type="ORF">VP01_3820g1</name>
</gene>
<accession>A0A0L6UV53</accession>
<evidence type="ECO:0000313" key="1">
    <source>
        <dbReference type="EMBL" id="KNZ51760.1"/>
    </source>
</evidence>
<reference evidence="1 2" key="1">
    <citation type="submission" date="2015-08" db="EMBL/GenBank/DDBJ databases">
        <title>Next Generation Sequencing and Analysis of the Genome of Puccinia sorghi L Schw, the Causal Agent of Maize Common Rust.</title>
        <authorList>
            <person name="Rochi L."/>
            <person name="Burguener G."/>
            <person name="Darino M."/>
            <person name="Turjanski A."/>
            <person name="Kreff E."/>
            <person name="Dieguez M.J."/>
            <person name="Sacco F."/>
        </authorList>
    </citation>
    <scope>NUCLEOTIDE SEQUENCE [LARGE SCALE GENOMIC DNA]</scope>
    <source>
        <strain evidence="1 2">RO10H11247</strain>
    </source>
</reference>
<name>A0A0L6UV53_9BASI</name>
<dbReference type="AlphaFoldDB" id="A0A0L6UV53"/>